<name>M5CFF7_THACB</name>
<evidence type="ECO:0000313" key="1">
    <source>
        <dbReference type="EMBL" id="CCO38035.1"/>
    </source>
</evidence>
<proteinExistence type="predicted"/>
<dbReference type="EMBL" id="CAOJ01018181">
    <property type="protein sequence ID" value="CCO38035.1"/>
    <property type="molecule type" value="Genomic_DNA"/>
</dbReference>
<gene>
    <name evidence="1" type="ORF">BN14_12198</name>
</gene>
<evidence type="ECO:0000313" key="2">
    <source>
        <dbReference type="Proteomes" id="UP000012065"/>
    </source>
</evidence>
<reference evidence="1 2" key="1">
    <citation type="journal article" date="2013" name="J. Biotechnol.">
        <title>Establishment and interpretation of the genome sequence of the phytopathogenic fungus Rhizoctonia solani AG1-IB isolate 7/3/14.</title>
        <authorList>
            <person name="Wibberg D.W."/>
            <person name="Jelonek L.J."/>
            <person name="Rupp O.R."/>
            <person name="Hennig M.H."/>
            <person name="Eikmeyer F.E."/>
            <person name="Goesmann A.G."/>
            <person name="Hartmann A.H."/>
            <person name="Borriss R.B."/>
            <person name="Grosch R.G."/>
            <person name="Puehler A.P."/>
            <person name="Schlueter A.S."/>
        </authorList>
    </citation>
    <scope>NUCLEOTIDE SEQUENCE [LARGE SCALE GENOMIC DNA]</scope>
    <source>
        <strain evidence="2">AG1-IB / isolate 7/3/14</strain>
    </source>
</reference>
<organism evidence="1 2">
    <name type="scientific">Thanatephorus cucumeris (strain AG1-IB / isolate 7/3/14)</name>
    <name type="common">Lettuce bottom rot fungus</name>
    <name type="synonym">Rhizoctonia solani</name>
    <dbReference type="NCBI Taxonomy" id="1108050"/>
    <lineage>
        <taxon>Eukaryota</taxon>
        <taxon>Fungi</taxon>
        <taxon>Dikarya</taxon>
        <taxon>Basidiomycota</taxon>
        <taxon>Agaricomycotina</taxon>
        <taxon>Agaricomycetes</taxon>
        <taxon>Cantharellales</taxon>
        <taxon>Ceratobasidiaceae</taxon>
        <taxon>Rhizoctonia</taxon>
        <taxon>Rhizoctonia solani AG-1</taxon>
    </lineage>
</organism>
<comment type="caution">
    <text evidence="1">The sequence shown here is derived from an EMBL/GenBank/DDBJ whole genome shotgun (WGS) entry which is preliminary data.</text>
</comment>
<protein>
    <submittedName>
        <fullName evidence="1">Uncharacterized protein</fullName>
    </submittedName>
</protein>
<dbReference type="HOGENOM" id="CLU_1144957_0_0_1"/>
<dbReference type="AlphaFoldDB" id="M5CFF7"/>
<sequence>MRDAPEHEVERGRLDAILAGDARFLKQEHIRLATAPAKVNFRDRKHEMYYNLMVDFCNNHLPIGLQHIRFYGYGAPPQEGLGIQIHPGVRYGSANHSRGFNSRYGYIDDRIPVVIQGIYESTVAVRDEQPVFPWNHWNNILGIGAWKYQEVHPINAVPATAFTSHFALSDIEMSYGHFWLTFSMITSTRPEDLMNGNEDDDQLLHF</sequence>
<dbReference type="Proteomes" id="UP000012065">
    <property type="component" value="Unassembled WGS sequence"/>
</dbReference>
<accession>M5CFF7</accession>